<dbReference type="KEGG" id="ara:Arad_2366"/>
<dbReference type="InterPro" id="IPR051531">
    <property type="entry name" value="N-acetyltransferase"/>
</dbReference>
<dbReference type="RefSeq" id="WP_012651450.1">
    <property type="nucleotide sequence ID" value="NC_011985.1"/>
</dbReference>
<dbReference type="Pfam" id="PF13302">
    <property type="entry name" value="Acetyltransf_3"/>
    <property type="match status" value="1"/>
</dbReference>
<dbReference type="eggNOG" id="COG1670">
    <property type="taxonomic scope" value="Bacteria"/>
</dbReference>
<name>B9JF88_RHIR8</name>
<protein>
    <submittedName>
        <fullName evidence="2">Acetyltransferase protein</fullName>
    </submittedName>
</protein>
<gene>
    <name evidence="2" type="ordered locus">Arad_2366</name>
</gene>
<organism evidence="2 3">
    <name type="scientific">Rhizobium rhizogenes (strain K84 / ATCC BAA-868)</name>
    <name type="common">Agrobacterium radiobacter</name>
    <dbReference type="NCBI Taxonomy" id="311403"/>
    <lineage>
        <taxon>Bacteria</taxon>
        <taxon>Pseudomonadati</taxon>
        <taxon>Pseudomonadota</taxon>
        <taxon>Alphaproteobacteria</taxon>
        <taxon>Hyphomicrobiales</taxon>
        <taxon>Rhizobiaceae</taxon>
        <taxon>Rhizobium/Agrobacterium group</taxon>
        <taxon>Rhizobium</taxon>
    </lineage>
</organism>
<dbReference type="STRING" id="311403.Arad_2366"/>
<dbReference type="InterPro" id="IPR016181">
    <property type="entry name" value="Acyl_CoA_acyltransferase"/>
</dbReference>
<dbReference type="HOGENOM" id="CLU_013985_3_1_5"/>
<dbReference type="AlphaFoldDB" id="B9JF88"/>
<accession>B9JF88</accession>
<dbReference type="PANTHER" id="PTHR43792">
    <property type="entry name" value="GNAT FAMILY, PUTATIVE (AFU_ORTHOLOGUE AFUA_3G00765)-RELATED-RELATED"/>
    <property type="match status" value="1"/>
</dbReference>
<proteinExistence type="predicted"/>
<sequence length="172" mass="19633">MIETERLVLRKPLLSDASSLFEFLGNPEAMQFTHTDASLKDCRQRIAAHERRRRRDGYAPWSIILKSTGRTIGWGGLYDDPFDPGWGVELGYYFHPDAWGHGYGREFVSAALVEADHPLKLAKVGAFARPENKASRRLLEKAGFEVVRFVPEMERFFFERLRPTPLASPTPP</sequence>
<feature type="domain" description="N-acetyltransferase" evidence="1">
    <location>
        <begin position="7"/>
        <end position="163"/>
    </location>
</feature>
<dbReference type="InterPro" id="IPR000182">
    <property type="entry name" value="GNAT_dom"/>
</dbReference>
<dbReference type="Proteomes" id="UP000001600">
    <property type="component" value="Chromosome 1"/>
</dbReference>
<evidence type="ECO:0000259" key="1">
    <source>
        <dbReference type="PROSITE" id="PS51186"/>
    </source>
</evidence>
<dbReference type="Gene3D" id="3.40.630.30">
    <property type="match status" value="1"/>
</dbReference>
<keyword evidence="2" id="KW-0808">Transferase</keyword>
<evidence type="ECO:0000313" key="3">
    <source>
        <dbReference type="Proteomes" id="UP000001600"/>
    </source>
</evidence>
<dbReference type="SUPFAM" id="SSF55729">
    <property type="entry name" value="Acyl-CoA N-acyltransferases (Nat)"/>
    <property type="match status" value="1"/>
</dbReference>
<dbReference type="PANTHER" id="PTHR43792:SF16">
    <property type="entry name" value="N-ACETYLTRANSFERASE DOMAIN-CONTAINING PROTEIN"/>
    <property type="match status" value="1"/>
</dbReference>
<reference evidence="2 3" key="1">
    <citation type="journal article" date="2009" name="J. Bacteriol.">
        <title>Genome sequences of three Agrobacterium biovars help elucidate the evolution of multichromosome genomes in bacteria.</title>
        <authorList>
            <person name="Slater S.C."/>
            <person name="Goldman B.S."/>
            <person name="Goodner B."/>
            <person name="Setubal J.C."/>
            <person name="Farrand S.K."/>
            <person name="Nester E.W."/>
            <person name="Burr T.J."/>
            <person name="Banta L."/>
            <person name="Dickerman A.W."/>
            <person name="Paulsen I."/>
            <person name="Otten L."/>
            <person name="Suen G."/>
            <person name="Welch R."/>
            <person name="Almeida N.F."/>
            <person name="Arnold F."/>
            <person name="Burton O.T."/>
            <person name="Du Z."/>
            <person name="Ewing A."/>
            <person name="Godsy E."/>
            <person name="Heisel S."/>
            <person name="Houmiel K.L."/>
            <person name="Jhaveri J."/>
            <person name="Lu J."/>
            <person name="Miller N.M."/>
            <person name="Norton S."/>
            <person name="Chen Q."/>
            <person name="Phoolcharoen W."/>
            <person name="Ohlin V."/>
            <person name="Ondrusek D."/>
            <person name="Pride N."/>
            <person name="Stricklin S.L."/>
            <person name="Sun J."/>
            <person name="Wheeler C."/>
            <person name="Wilson L."/>
            <person name="Zhu H."/>
            <person name="Wood D.W."/>
        </authorList>
    </citation>
    <scope>NUCLEOTIDE SEQUENCE [LARGE SCALE GENOMIC DNA]</scope>
    <source>
        <strain evidence="3">K84 / ATCC BAA-868</strain>
    </source>
</reference>
<dbReference type="GO" id="GO:0016747">
    <property type="term" value="F:acyltransferase activity, transferring groups other than amino-acyl groups"/>
    <property type="evidence" value="ECO:0007669"/>
    <property type="project" value="InterPro"/>
</dbReference>
<dbReference type="PROSITE" id="PS51186">
    <property type="entry name" value="GNAT"/>
    <property type="match status" value="1"/>
</dbReference>
<dbReference type="CDD" id="cd04301">
    <property type="entry name" value="NAT_SF"/>
    <property type="match status" value="1"/>
</dbReference>
<evidence type="ECO:0000313" key="2">
    <source>
        <dbReference type="EMBL" id="ACM26578.1"/>
    </source>
</evidence>
<dbReference type="EMBL" id="CP000628">
    <property type="protein sequence ID" value="ACM26578.1"/>
    <property type="molecule type" value="Genomic_DNA"/>
</dbReference>